<evidence type="ECO:0000256" key="1">
    <source>
        <dbReference type="ARBA" id="ARBA00006924"/>
    </source>
</evidence>
<organism evidence="6 7">
    <name type="scientific">Coemansia reversa (strain ATCC 12441 / NRRL 1564)</name>
    <dbReference type="NCBI Taxonomy" id="763665"/>
    <lineage>
        <taxon>Eukaryota</taxon>
        <taxon>Fungi</taxon>
        <taxon>Fungi incertae sedis</taxon>
        <taxon>Zoopagomycota</taxon>
        <taxon>Kickxellomycotina</taxon>
        <taxon>Kickxellomycetes</taxon>
        <taxon>Kickxellales</taxon>
        <taxon>Kickxellaceae</taxon>
        <taxon>Coemansia</taxon>
    </lineage>
</organism>
<dbReference type="STRING" id="763665.A0A2G5BD17"/>
<keyword evidence="4" id="KW-0862">Zinc</keyword>
<feature type="binding site" evidence="4">
    <location>
        <position position="156"/>
    </location>
    <ligand>
        <name>Zn(2+)</name>
        <dbReference type="ChEBI" id="CHEBI:29105"/>
    </ligand>
</feature>
<feature type="binding site" evidence="4">
    <location>
        <position position="153"/>
    </location>
    <ligand>
        <name>Zn(2+)</name>
        <dbReference type="ChEBI" id="CHEBI:29105"/>
    </ligand>
</feature>
<dbReference type="AlphaFoldDB" id="A0A2G5BD17"/>
<evidence type="ECO:0000313" key="7">
    <source>
        <dbReference type="Proteomes" id="UP000242474"/>
    </source>
</evidence>
<evidence type="ECO:0000256" key="4">
    <source>
        <dbReference type="PROSITE-ProRule" id="PRU00236"/>
    </source>
</evidence>
<evidence type="ECO:0000256" key="2">
    <source>
        <dbReference type="ARBA" id="ARBA00022679"/>
    </source>
</evidence>
<keyword evidence="7" id="KW-1185">Reference proteome</keyword>
<evidence type="ECO:0000313" key="6">
    <source>
        <dbReference type="EMBL" id="PIA16901.1"/>
    </source>
</evidence>
<dbReference type="PANTHER" id="PTHR11085:SF10">
    <property type="entry name" value="NAD-DEPENDENT PROTEIN DEACYLASE SIRTUIN-5, MITOCHONDRIAL-RELATED"/>
    <property type="match status" value="1"/>
</dbReference>
<dbReference type="Proteomes" id="UP000242474">
    <property type="component" value="Unassembled WGS sequence"/>
</dbReference>
<dbReference type="InterPro" id="IPR026590">
    <property type="entry name" value="Ssirtuin_cat_dom"/>
</dbReference>
<feature type="binding site" evidence="4">
    <location>
        <position position="217"/>
    </location>
    <ligand>
        <name>Zn(2+)</name>
        <dbReference type="ChEBI" id="CHEBI:29105"/>
    </ligand>
</feature>
<name>A0A2G5BD17_COERN</name>
<gene>
    <name evidence="6" type="ORF">COEREDRAFT_80948</name>
</gene>
<sequence>MAPAVRVKIKGLYGLPTKRTPVTPAVLSVLTGFFQQHKGHVLGLTGAGVSVPSGVPDYRGTNGTYRIHGEYTPILHHELVRQHVSRQRYWARSFFGIRPAFRAEPNSIHYAFAQLESKGFLTGLITQNVDGLHLLAGSHNVLELHGTLRQVSCLDCGYVESRDEFQHRLEELNPEWTEFWQTMARSGKEPTRRPDGDVDLPPNLRYEDFKYPTCHHCHKGHFMPTVVFFGGNVADAVRKQSYEMVDRAQALLVCGTSLATFSAYRLVKHAREQGKEVAIVNFGQTRGDDDATVKIEAQAEELLPPVVQLLDL</sequence>
<dbReference type="InterPro" id="IPR050134">
    <property type="entry name" value="NAD-dep_sirtuin_deacylases"/>
</dbReference>
<keyword evidence="4" id="KW-0479">Metal-binding</keyword>
<reference evidence="6 7" key="1">
    <citation type="journal article" date="2015" name="Genome Biol. Evol.">
        <title>Phylogenomic analyses indicate that early fungi evolved digesting cell walls of algal ancestors of land plants.</title>
        <authorList>
            <person name="Chang Y."/>
            <person name="Wang S."/>
            <person name="Sekimoto S."/>
            <person name="Aerts A.L."/>
            <person name="Choi C."/>
            <person name="Clum A."/>
            <person name="LaButti K.M."/>
            <person name="Lindquist E.A."/>
            <person name="Yee Ngan C."/>
            <person name="Ohm R.A."/>
            <person name="Salamov A.A."/>
            <person name="Grigoriev I.V."/>
            <person name="Spatafora J.W."/>
            <person name="Berbee M.L."/>
        </authorList>
    </citation>
    <scope>NUCLEOTIDE SEQUENCE [LARGE SCALE GENOMIC DNA]</scope>
    <source>
        <strain evidence="6 7">NRRL 1564</strain>
    </source>
</reference>
<feature type="active site" description="Proton acceptor" evidence="4">
    <location>
        <position position="145"/>
    </location>
</feature>
<dbReference type="Gene3D" id="3.40.50.1220">
    <property type="entry name" value="TPP-binding domain"/>
    <property type="match status" value="1"/>
</dbReference>
<dbReference type="GO" id="GO:0070403">
    <property type="term" value="F:NAD+ binding"/>
    <property type="evidence" value="ECO:0007669"/>
    <property type="project" value="InterPro"/>
</dbReference>
<dbReference type="EMBL" id="KZ303497">
    <property type="protein sequence ID" value="PIA16901.1"/>
    <property type="molecule type" value="Genomic_DNA"/>
</dbReference>
<dbReference type="PANTHER" id="PTHR11085">
    <property type="entry name" value="NAD-DEPENDENT PROTEIN DEACYLASE SIRTUIN-5, MITOCHONDRIAL-RELATED"/>
    <property type="match status" value="1"/>
</dbReference>
<dbReference type="Gene3D" id="3.30.1600.10">
    <property type="entry name" value="SIR2/SIRT2 'Small Domain"/>
    <property type="match status" value="1"/>
</dbReference>
<evidence type="ECO:0000256" key="3">
    <source>
        <dbReference type="ARBA" id="ARBA00023027"/>
    </source>
</evidence>
<dbReference type="InterPro" id="IPR026591">
    <property type="entry name" value="Sirtuin_cat_small_dom_sf"/>
</dbReference>
<feature type="domain" description="Deacetylase sirtuin-type" evidence="5">
    <location>
        <begin position="20"/>
        <end position="312"/>
    </location>
</feature>
<dbReference type="Pfam" id="PF02146">
    <property type="entry name" value="SIR2"/>
    <property type="match status" value="1"/>
</dbReference>
<evidence type="ECO:0000259" key="5">
    <source>
        <dbReference type="PROSITE" id="PS50305"/>
    </source>
</evidence>
<dbReference type="PROSITE" id="PS50305">
    <property type="entry name" value="SIRTUIN"/>
    <property type="match status" value="1"/>
</dbReference>
<keyword evidence="2" id="KW-0808">Transferase</keyword>
<dbReference type="SUPFAM" id="SSF52467">
    <property type="entry name" value="DHS-like NAD/FAD-binding domain"/>
    <property type="match status" value="1"/>
</dbReference>
<protein>
    <submittedName>
        <fullName evidence="6">Putative NAD-dependent deacetylase regulatory protein</fullName>
    </submittedName>
</protein>
<feature type="binding site" evidence="4">
    <location>
        <position position="214"/>
    </location>
    <ligand>
        <name>Zn(2+)</name>
        <dbReference type="ChEBI" id="CHEBI:29105"/>
    </ligand>
</feature>
<comment type="similarity">
    <text evidence="1">Belongs to the sirtuin family. Class I subfamily.</text>
</comment>
<keyword evidence="3" id="KW-0520">NAD</keyword>
<dbReference type="InterPro" id="IPR003000">
    <property type="entry name" value="Sirtuin"/>
</dbReference>
<accession>A0A2G5BD17</accession>
<dbReference type="InterPro" id="IPR029035">
    <property type="entry name" value="DHS-like_NAD/FAD-binding_dom"/>
</dbReference>
<dbReference type="GO" id="GO:0046872">
    <property type="term" value="F:metal ion binding"/>
    <property type="evidence" value="ECO:0007669"/>
    <property type="project" value="UniProtKB-KW"/>
</dbReference>
<dbReference type="GO" id="GO:0017136">
    <property type="term" value="F:histone deacetylase activity, NAD-dependent"/>
    <property type="evidence" value="ECO:0007669"/>
    <property type="project" value="TreeGrafter"/>
</dbReference>
<dbReference type="OrthoDB" id="424302at2759"/>
<proteinExistence type="inferred from homology"/>